<feature type="transmembrane region" description="Helical" evidence="6">
    <location>
        <begin position="85"/>
        <end position="107"/>
    </location>
</feature>
<feature type="transmembrane region" description="Helical" evidence="6">
    <location>
        <begin position="359"/>
        <end position="380"/>
    </location>
</feature>
<evidence type="ECO:0000256" key="4">
    <source>
        <dbReference type="ARBA" id="ARBA00022989"/>
    </source>
</evidence>
<feature type="transmembrane region" description="Helical" evidence="6">
    <location>
        <begin position="43"/>
        <end position="65"/>
    </location>
</feature>
<dbReference type="RefSeq" id="WP_016402520.1">
    <property type="nucleotide sequence ID" value="NZ_BARX01000019.1"/>
</dbReference>
<dbReference type="STRING" id="1331007.AALB_2833"/>
<accession>R9PN93</accession>
<protein>
    <submittedName>
        <fullName evidence="7">Polysaccharide biosynthesis protein</fullName>
    </submittedName>
</protein>
<dbReference type="AlphaFoldDB" id="R9PN93"/>
<evidence type="ECO:0000313" key="7">
    <source>
        <dbReference type="EMBL" id="GAD02753.1"/>
    </source>
</evidence>
<proteinExistence type="predicted"/>
<dbReference type="PANTHER" id="PTHR30250:SF11">
    <property type="entry name" value="O-ANTIGEN TRANSPORTER-RELATED"/>
    <property type="match status" value="1"/>
</dbReference>
<comment type="caution">
    <text evidence="7">The sequence shown here is derived from an EMBL/GenBank/DDBJ whole genome shotgun (WGS) entry which is preliminary data.</text>
</comment>
<feature type="transmembrane region" description="Helical" evidence="6">
    <location>
        <begin position="248"/>
        <end position="272"/>
    </location>
</feature>
<feature type="transmembrane region" description="Helical" evidence="6">
    <location>
        <begin position="12"/>
        <end position="31"/>
    </location>
</feature>
<keyword evidence="8" id="KW-1185">Reference proteome</keyword>
<feature type="transmembrane region" description="Helical" evidence="6">
    <location>
        <begin position="149"/>
        <end position="172"/>
    </location>
</feature>
<feature type="transmembrane region" description="Helical" evidence="6">
    <location>
        <begin position="293"/>
        <end position="317"/>
    </location>
</feature>
<reference evidence="7" key="1">
    <citation type="journal article" date="2013" name="Genome Announc.">
        <title>Draft Genome Sequence of Agarivorans albus Strain MKT 106T, an Agarolytic Marine Bacterium.</title>
        <authorList>
            <person name="Yasuike M."/>
            <person name="Nakamura Y."/>
            <person name="Kai W."/>
            <person name="Fujiwara A."/>
            <person name="Fukui Y."/>
            <person name="Satomi M."/>
            <person name="Sano M."/>
        </authorList>
    </citation>
    <scope>NUCLEOTIDE SEQUENCE [LARGE SCALE GENOMIC DNA]</scope>
</reference>
<dbReference type="Proteomes" id="UP000014461">
    <property type="component" value="Unassembled WGS sequence"/>
</dbReference>
<keyword evidence="4 6" id="KW-1133">Transmembrane helix</keyword>
<keyword evidence="2" id="KW-1003">Cell membrane</keyword>
<feature type="transmembrane region" description="Helical" evidence="6">
    <location>
        <begin position="329"/>
        <end position="352"/>
    </location>
</feature>
<keyword evidence="5 6" id="KW-0472">Membrane</keyword>
<dbReference type="GO" id="GO:0005886">
    <property type="term" value="C:plasma membrane"/>
    <property type="evidence" value="ECO:0007669"/>
    <property type="project" value="UniProtKB-SubCell"/>
</dbReference>
<dbReference type="OrthoDB" id="5471965at2"/>
<dbReference type="EMBL" id="BARX01000019">
    <property type="protein sequence ID" value="GAD02753.1"/>
    <property type="molecule type" value="Genomic_DNA"/>
</dbReference>
<keyword evidence="3 6" id="KW-0812">Transmembrane</keyword>
<dbReference type="Pfam" id="PF01943">
    <property type="entry name" value="Polysacc_synt"/>
    <property type="match status" value="1"/>
</dbReference>
<organism evidence="7 8">
    <name type="scientific">Agarivorans albus MKT 106</name>
    <dbReference type="NCBI Taxonomy" id="1331007"/>
    <lineage>
        <taxon>Bacteria</taxon>
        <taxon>Pseudomonadati</taxon>
        <taxon>Pseudomonadota</taxon>
        <taxon>Gammaproteobacteria</taxon>
        <taxon>Alteromonadales</taxon>
        <taxon>Alteromonadaceae</taxon>
        <taxon>Agarivorans</taxon>
    </lineage>
</organism>
<evidence type="ECO:0000256" key="1">
    <source>
        <dbReference type="ARBA" id="ARBA00004651"/>
    </source>
</evidence>
<dbReference type="InterPro" id="IPR002797">
    <property type="entry name" value="Polysacc_synth"/>
</dbReference>
<feature type="transmembrane region" description="Helical" evidence="6">
    <location>
        <begin position="178"/>
        <end position="198"/>
    </location>
</feature>
<evidence type="ECO:0000256" key="3">
    <source>
        <dbReference type="ARBA" id="ARBA00022692"/>
    </source>
</evidence>
<gene>
    <name evidence="7" type="ORF">AALB_2833</name>
</gene>
<comment type="subcellular location">
    <subcellularLocation>
        <location evidence="1">Cell membrane</location>
        <topology evidence="1">Multi-pass membrane protein</topology>
    </subcellularLocation>
</comment>
<evidence type="ECO:0000256" key="2">
    <source>
        <dbReference type="ARBA" id="ARBA00022475"/>
    </source>
</evidence>
<feature type="transmembrane region" description="Helical" evidence="6">
    <location>
        <begin position="119"/>
        <end position="137"/>
    </location>
</feature>
<dbReference type="PANTHER" id="PTHR30250">
    <property type="entry name" value="PST FAMILY PREDICTED COLANIC ACID TRANSPORTER"/>
    <property type="match status" value="1"/>
</dbReference>
<sequence length="412" mass="47127">MIKKILKNTVVYTIGDFLVVAISGILLLPYYTRIMSVDEYAEYGVVNSLIVLLTFVIQFGIVSTFSRFYFLQGSDERKKIYIGQLLLLQASLTIVVVIALLLMKSFLLMEIISSIDNEKLFYCAIIISICGFLNAMYSAYLRILERPKSFVLFQLISIILYVLFIIIFRFFEFDGLEAVVYALMVSTIIMWCVSWYGIPYSFSFVDIGKTVKETFIFATPVFIAYIMYYCLNKFNILLLQGIVDKRQLAMFTFALQLSTIVTVIAGSAGKAVQPALYKLDKIDVFNVSKKLAWYYKLVMSMLVFIFIFFSENIILFFAPPDFLESQSLLRILILSAFIYNIRSVEASLFFYFKKTRWSLYMTSFSALVVVGSSIIFVPIYGAEASAYAILLGSFAGFLCNRFFSRKLRVIGT</sequence>
<evidence type="ECO:0000256" key="5">
    <source>
        <dbReference type="ARBA" id="ARBA00023136"/>
    </source>
</evidence>
<evidence type="ECO:0000256" key="6">
    <source>
        <dbReference type="SAM" id="Phobius"/>
    </source>
</evidence>
<name>R9PN93_AGAAL</name>
<feature type="transmembrane region" description="Helical" evidence="6">
    <location>
        <begin position="386"/>
        <end position="403"/>
    </location>
</feature>
<dbReference type="InterPro" id="IPR050833">
    <property type="entry name" value="Poly_Biosynth_Transport"/>
</dbReference>
<evidence type="ECO:0000313" key="8">
    <source>
        <dbReference type="Proteomes" id="UP000014461"/>
    </source>
</evidence>